<organism evidence="3 4">
    <name type="scientific">Melghiribacillus thermohalophilus</name>
    <dbReference type="NCBI Taxonomy" id="1324956"/>
    <lineage>
        <taxon>Bacteria</taxon>
        <taxon>Bacillati</taxon>
        <taxon>Bacillota</taxon>
        <taxon>Bacilli</taxon>
        <taxon>Bacillales</taxon>
        <taxon>Bacillaceae</taxon>
        <taxon>Melghiribacillus</taxon>
    </lineage>
</organism>
<dbReference type="InterPro" id="IPR050266">
    <property type="entry name" value="AB_hydrolase_sf"/>
</dbReference>
<keyword evidence="4" id="KW-1185">Reference proteome</keyword>
<dbReference type="Pfam" id="PF00561">
    <property type="entry name" value="Abhydrolase_1"/>
    <property type="match status" value="1"/>
</dbReference>
<dbReference type="Proteomes" id="UP000294650">
    <property type="component" value="Unassembled WGS sequence"/>
</dbReference>
<dbReference type="AlphaFoldDB" id="A0A4R3MWY7"/>
<comment type="caution">
    <text evidence="3">The sequence shown here is derived from an EMBL/GenBank/DDBJ whole genome shotgun (WGS) entry which is preliminary data.</text>
</comment>
<gene>
    <name evidence="3" type="ORF">EDD68_1121</name>
</gene>
<dbReference type="Gene3D" id="6.10.140.700">
    <property type="match status" value="1"/>
</dbReference>
<accession>A0A4R3MWY7</accession>
<protein>
    <submittedName>
        <fullName evidence="3">Proline iminopeptidase</fullName>
    </submittedName>
</protein>
<dbReference type="OrthoDB" id="9796770at2"/>
<name>A0A4R3MWY7_9BACI</name>
<dbReference type="InterPro" id="IPR000073">
    <property type="entry name" value="AB_hydrolase_1"/>
</dbReference>
<keyword evidence="1" id="KW-0378">Hydrolase</keyword>
<dbReference type="Gene3D" id="3.40.50.1820">
    <property type="entry name" value="alpha/beta hydrolase"/>
    <property type="match status" value="1"/>
</dbReference>
<evidence type="ECO:0000313" key="3">
    <source>
        <dbReference type="EMBL" id="TCT20874.1"/>
    </source>
</evidence>
<feature type="domain" description="AB hydrolase-1" evidence="2">
    <location>
        <begin position="44"/>
        <end position="265"/>
    </location>
</feature>
<dbReference type="SUPFAM" id="SSF53474">
    <property type="entry name" value="alpha/beta-Hydrolases"/>
    <property type="match status" value="1"/>
</dbReference>
<reference evidence="3 4" key="1">
    <citation type="submission" date="2019-03" db="EMBL/GenBank/DDBJ databases">
        <title>Genomic Encyclopedia of Type Strains, Phase IV (KMG-IV): sequencing the most valuable type-strain genomes for metagenomic binning, comparative biology and taxonomic classification.</title>
        <authorList>
            <person name="Goeker M."/>
        </authorList>
    </citation>
    <scope>NUCLEOTIDE SEQUENCE [LARGE SCALE GENOMIC DNA]</scope>
    <source>
        <strain evidence="3 4">DSM 25894</strain>
    </source>
</reference>
<dbReference type="GO" id="GO:0016787">
    <property type="term" value="F:hydrolase activity"/>
    <property type="evidence" value="ECO:0007669"/>
    <property type="project" value="UniProtKB-KW"/>
</dbReference>
<dbReference type="InterPro" id="IPR029058">
    <property type="entry name" value="AB_hydrolase_fold"/>
</dbReference>
<sequence>MWTRKMVSTKRGDFEVFVCGEGEPLCVTHLYSEFNERGDYFSDRFVNQFTVYLVNLKETGSSSRVKDDKELSMKETVKDLEALRKALNVEKWGFAGHSTGGMIGLVYGASYPESLTKLMVGGAAASQEYMEHPGSIYSRQNPLNPRLKEIFSILKSKEASKEEKAKAGREWTEMSLHHPEKFDEYFAKPSSGRVVNRRLDYYSFQELPEYDIREDLKNIGVPTIVYCGRHDAQCPLDCSKEIHDLIPASKLYIFEHSNHVPYLEEQELFDRMVADFSQL</sequence>
<dbReference type="GO" id="GO:0016020">
    <property type="term" value="C:membrane"/>
    <property type="evidence" value="ECO:0007669"/>
    <property type="project" value="TreeGrafter"/>
</dbReference>
<dbReference type="PANTHER" id="PTHR43798">
    <property type="entry name" value="MONOACYLGLYCEROL LIPASE"/>
    <property type="match status" value="1"/>
</dbReference>
<evidence type="ECO:0000256" key="1">
    <source>
        <dbReference type="ARBA" id="ARBA00022801"/>
    </source>
</evidence>
<evidence type="ECO:0000313" key="4">
    <source>
        <dbReference type="Proteomes" id="UP000294650"/>
    </source>
</evidence>
<dbReference type="PANTHER" id="PTHR43798:SF31">
    <property type="entry name" value="AB HYDROLASE SUPERFAMILY PROTEIN YCLE"/>
    <property type="match status" value="1"/>
</dbReference>
<proteinExistence type="predicted"/>
<dbReference type="RefSeq" id="WP_132371949.1">
    <property type="nucleotide sequence ID" value="NZ_SMAN01000012.1"/>
</dbReference>
<dbReference type="EMBL" id="SMAN01000012">
    <property type="protein sequence ID" value="TCT20874.1"/>
    <property type="molecule type" value="Genomic_DNA"/>
</dbReference>
<evidence type="ECO:0000259" key="2">
    <source>
        <dbReference type="Pfam" id="PF00561"/>
    </source>
</evidence>